<dbReference type="GO" id="GO:0004601">
    <property type="term" value="F:peroxidase activity"/>
    <property type="evidence" value="ECO:0007669"/>
    <property type="project" value="UniProtKB-KW"/>
</dbReference>
<dbReference type="OrthoDB" id="2684236at2759"/>
<protein>
    <submittedName>
        <fullName evidence="1">Putative chloroperoxidase-like protein</fullName>
    </submittedName>
</protein>
<dbReference type="PANTHER" id="PTHR34365:SF7">
    <property type="entry name" value="GLYCINE-RICH DOMAIN-CONTAINING PROTEIN 1"/>
    <property type="match status" value="1"/>
</dbReference>
<dbReference type="EMBL" id="LCUC01000066">
    <property type="protein sequence ID" value="KKY37868.1"/>
    <property type="molecule type" value="Genomic_DNA"/>
</dbReference>
<evidence type="ECO:0000313" key="2">
    <source>
        <dbReference type="Proteomes" id="UP000034680"/>
    </source>
</evidence>
<dbReference type="Proteomes" id="UP000034680">
    <property type="component" value="Unassembled WGS sequence"/>
</dbReference>
<keyword evidence="2" id="KW-1185">Reference proteome</keyword>
<reference evidence="1 2" key="2">
    <citation type="submission" date="2015-05" db="EMBL/GenBank/DDBJ databases">
        <authorList>
            <person name="Morales-Cruz A."/>
            <person name="Amrine K.C."/>
            <person name="Cantu D."/>
        </authorList>
    </citation>
    <scope>NUCLEOTIDE SEQUENCE [LARGE SCALE GENOMIC DNA]</scope>
    <source>
        <strain evidence="1">DA912</strain>
    </source>
</reference>
<dbReference type="AlphaFoldDB" id="A0A0G2HST4"/>
<dbReference type="PANTHER" id="PTHR34365">
    <property type="entry name" value="ENOLASE (DUF1399)"/>
    <property type="match status" value="1"/>
</dbReference>
<comment type="caution">
    <text evidence="1">The sequence shown here is derived from an EMBL/GenBank/DDBJ whole genome shotgun (WGS) entry which is preliminary data.</text>
</comment>
<dbReference type="STRING" id="1214573.A0A0G2HST4"/>
<keyword evidence="1" id="KW-0560">Oxidoreductase</keyword>
<accession>A0A0G2HST4</accession>
<dbReference type="Pfam" id="PF07173">
    <property type="entry name" value="GRDP-like"/>
    <property type="match status" value="1"/>
</dbReference>
<name>A0A0G2HST4_9PEZI</name>
<organism evidence="1 2">
    <name type="scientific">Diaporthe ampelina</name>
    <dbReference type="NCBI Taxonomy" id="1214573"/>
    <lineage>
        <taxon>Eukaryota</taxon>
        <taxon>Fungi</taxon>
        <taxon>Dikarya</taxon>
        <taxon>Ascomycota</taxon>
        <taxon>Pezizomycotina</taxon>
        <taxon>Sordariomycetes</taxon>
        <taxon>Sordariomycetidae</taxon>
        <taxon>Diaporthales</taxon>
        <taxon>Diaporthaceae</taxon>
        <taxon>Diaporthe</taxon>
    </lineage>
</organism>
<evidence type="ECO:0000313" key="1">
    <source>
        <dbReference type="EMBL" id="KKY37868.1"/>
    </source>
</evidence>
<keyword evidence="1" id="KW-0575">Peroxidase</keyword>
<dbReference type="InterPro" id="IPR009836">
    <property type="entry name" value="GRDP-like"/>
</dbReference>
<proteinExistence type="predicted"/>
<sequence>MEAGKAWDQFCQAAAVKFLEWSENVDVSQKTIPIPPLDILMIWHSYMLNTKDYVQFQDKARRGEMAGEGINWQDLKRKLDLDYDWISEVLESWDATDTTHTPRLENLSPGFKDFDMVAAVQRQLKFAEKTHDAQWRHPENLDHFLDSAVNDYKQFFALIAENPGVGLAPTLAIDLVWHTHQLSPRRYRTYCRHMTNGRFVHHDDNIDESSLKEAGLNAERLYLAKYGVPYKRLPHSCKDELCIVCFGKSPSMRSARENSYWAMCFGKQASHEEPGVRAGPEDPSCSTQLDGAHMPEDQVQGMRIFI</sequence>
<gene>
    <name evidence="1" type="ORF">UCDDA912_g02085</name>
</gene>
<reference evidence="1 2" key="1">
    <citation type="submission" date="2015-05" db="EMBL/GenBank/DDBJ databases">
        <title>Distinctive expansion of gene families associated with plant cell wall degradation and secondary metabolism in the genomes of grapevine trunk pathogens.</title>
        <authorList>
            <person name="Lawrence D.P."/>
            <person name="Travadon R."/>
            <person name="Rolshausen P.E."/>
            <person name="Baumgartner K."/>
        </authorList>
    </citation>
    <scope>NUCLEOTIDE SEQUENCE [LARGE SCALE GENOMIC DNA]</scope>
    <source>
        <strain evidence="1">DA912</strain>
    </source>
</reference>